<dbReference type="Gene3D" id="3.30.1330.10">
    <property type="entry name" value="PurM-like, N-terminal domain"/>
    <property type="match status" value="1"/>
</dbReference>
<comment type="miscellaneous">
    <text evidence="2">Reaction mechanism of ThiL seems to utilize a direct, inline transfer of the gamma-phosphate of ATP to TMP rather than a phosphorylated enzyme intermediate.</text>
</comment>
<dbReference type="PIRSF" id="PIRSF005303">
    <property type="entry name" value="Thiam_monoph_kin"/>
    <property type="match status" value="1"/>
</dbReference>
<keyword evidence="2" id="KW-0808">Transferase</keyword>
<feature type="domain" description="PurM-like N-terminal" evidence="3">
    <location>
        <begin position="25"/>
        <end position="138"/>
    </location>
</feature>
<dbReference type="UniPathway" id="UPA00060">
    <property type="reaction ID" value="UER00142"/>
</dbReference>
<dbReference type="InterPro" id="IPR036676">
    <property type="entry name" value="PurM-like_C_sf"/>
</dbReference>
<feature type="binding site" evidence="2">
    <location>
        <begin position="119"/>
        <end position="120"/>
    </location>
    <ligand>
        <name>ATP</name>
        <dbReference type="ChEBI" id="CHEBI:30616"/>
    </ligand>
</feature>
<feature type="binding site" evidence="2">
    <location>
        <position position="211"/>
    </location>
    <ligand>
        <name>ATP</name>
        <dbReference type="ChEBI" id="CHEBI:30616"/>
    </ligand>
</feature>
<keyword evidence="6" id="KW-1185">Reference proteome</keyword>
<comment type="similarity">
    <text evidence="2">Belongs to the thiamine-monophosphate kinase family.</text>
</comment>
<keyword evidence="2" id="KW-0479">Metal-binding</keyword>
<dbReference type="EC" id="2.7.4.16" evidence="2"/>
<feature type="binding site" evidence="2">
    <location>
        <position position="120"/>
    </location>
    <ligand>
        <name>Mg(2+)</name>
        <dbReference type="ChEBI" id="CHEBI:18420"/>
        <label>1</label>
    </ligand>
</feature>
<sequence>MDEFETIARLFAPLTRGEPGALGLGDDAALLAPRPGFDLVLTKDAIVGGVHFFPDDPPAAIGAKLMRVNLSDLAAKGASPRAFLLAAALPPAVDDAWLTAFAAGIGADLDRFGGALVGGDTVSTSGPAVFSLTAIGEVPAGGMIRRAGALPGDLVCVSGTIGDAALYVAHRLHRAEVAQIDQLEDRYRYPRPRLALGAALRGLAHAGCDVSDGLVADLGHICAQSGLGAVIEAGAVPLSPAARETLARRPALLPTVLTGGDDYELVFALPPEADLAALEAVCPVSVIGRFEQGQGVRVLDRAGSPLKLDRTGWRHPVGRGDGSR</sequence>
<feature type="binding site" evidence="2">
    <location>
        <position position="261"/>
    </location>
    <ligand>
        <name>substrate</name>
    </ligand>
</feature>
<dbReference type="PANTHER" id="PTHR30270">
    <property type="entry name" value="THIAMINE-MONOPHOSPHATE KINASE"/>
    <property type="match status" value="1"/>
</dbReference>
<reference evidence="5 6" key="1">
    <citation type="submission" date="2018-05" db="EMBL/GenBank/DDBJ databases">
        <title>Zavarzinia sp. HR-AS.</title>
        <authorList>
            <person name="Lee Y."/>
            <person name="Jeon C.O."/>
        </authorList>
    </citation>
    <scope>NUCLEOTIDE SEQUENCE [LARGE SCALE GENOMIC DNA]</scope>
    <source>
        <strain evidence="5 6">HR-AS</strain>
    </source>
</reference>
<dbReference type="Proteomes" id="UP000245461">
    <property type="component" value="Unassembled WGS sequence"/>
</dbReference>
<name>A0A317DXB9_9PROT</name>
<feature type="binding site" evidence="2">
    <location>
        <position position="146"/>
    </location>
    <ligand>
        <name>ATP</name>
        <dbReference type="ChEBI" id="CHEBI:30616"/>
    </ligand>
</feature>
<organism evidence="5 6">
    <name type="scientific">Zavarzinia aquatilis</name>
    <dbReference type="NCBI Taxonomy" id="2211142"/>
    <lineage>
        <taxon>Bacteria</taxon>
        <taxon>Pseudomonadati</taxon>
        <taxon>Pseudomonadota</taxon>
        <taxon>Alphaproteobacteria</taxon>
        <taxon>Rhodospirillales</taxon>
        <taxon>Zavarziniaceae</taxon>
        <taxon>Zavarzinia</taxon>
    </lineage>
</organism>
<dbReference type="OrthoDB" id="9802811at2"/>
<dbReference type="SUPFAM" id="SSF55326">
    <property type="entry name" value="PurM N-terminal domain-like"/>
    <property type="match status" value="1"/>
</dbReference>
<feature type="binding site" evidence="2">
    <location>
        <position position="72"/>
    </location>
    <ligand>
        <name>Mg(2+)</name>
        <dbReference type="ChEBI" id="CHEBI:18420"/>
        <label>4</label>
    </ligand>
</feature>
<dbReference type="AlphaFoldDB" id="A0A317DXB9"/>
<feature type="binding site" evidence="2">
    <location>
        <position position="72"/>
    </location>
    <ligand>
        <name>Mg(2+)</name>
        <dbReference type="ChEBI" id="CHEBI:18420"/>
        <label>3</label>
    </ligand>
</feature>
<dbReference type="GO" id="GO:0005524">
    <property type="term" value="F:ATP binding"/>
    <property type="evidence" value="ECO:0007669"/>
    <property type="project" value="UniProtKB-UniRule"/>
</dbReference>
<dbReference type="Pfam" id="PF00586">
    <property type="entry name" value="AIRS"/>
    <property type="match status" value="1"/>
</dbReference>
<dbReference type="Gene3D" id="3.90.650.10">
    <property type="entry name" value="PurM-like C-terminal domain"/>
    <property type="match status" value="1"/>
</dbReference>
<evidence type="ECO:0000313" key="5">
    <source>
        <dbReference type="EMBL" id="PWR19329.1"/>
    </source>
</evidence>
<dbReference type="InterPro" id="IPR010918">
    <property type="entry name" value="PurM-like_C_dom"/>
</dbReference>
<dbReference type="GO" id="GO:0009228">
    <property type="term" value="P:thiamine biosynthetic process"/>
    <property type="evidence" value="ECO:0007669"/>
    <property type="project" value="UniProtKB-KW"/>
</dbReference>
<dbReference type="CDD" id="cd02194">
    <property type="entry name" value="ThiL"/>
    <property type="match status" value="1"/>
</dbReference>
<dbReference type="InterPro" id="IPR036921">
    <property type="entry name" value="PurM-like_N_sf"/>
</dbReference>
<evidence type="ECO:0000313" key="6">
    <source>
        <dbReference type="Proteomes" id="UP000245461"/>
    </source>
</evidence>
<feature type="binding site" evidence="2">
    <location>
        <position position="209"/>
    </location>
    <ligand>
        <name>Mg(2+)</name>
        <dbReference type="ChEBI" id="CHEBI:18420"/>
        <label>3</label>
    </ligand>
</feature>
<feature type="binding site" evidence="2">
    <location>
        <position position="313"/>
    </location>
    <ligand>
        <name>substrate</name>
    </ligand>
</feature>
<feature type="binding site" evidence="2">
    <location>
        <position position="44"/>
    </location>
    <ligand>
        <name>Mg(2+)</name>
        <dbReference type="ChEBI" id="CHEBI:18420"/>
        <label>1</label>
    </ligand>
</feature>
<keyword evidence="2 5" id="KW-0418">Kinase</keyword>
<keyword evidence="1 2" id="KW-0784">Thiamine biosynthesis</keyword>
<comment type="pathway">
    <text evidence="2">Cofactor biosynthesis; thiamine diphosphate biosynthesis; thiamine diphosphate from thiamine phosphate: step 1/1.</text>
</comment>
<dbReference type="PANTHER" id="PTHR30270:SF0">
    <property type="entry name" value="THIAMINE-MONOPHOSPHATE KINASE"/>
    <property type="match status" value="1"/>
</dbReference>
<dbReference type="SUPFAM" id="SSF56042">
    <property type="entry name" value="PurM C-terminal domain-like"/>
    <property type="match status" value="1"/>
</dbReference>
<feature type="binding site" evidence="2">
    <location>
        <position position="42"/>
    </location>
    <ligand>
        <name>Mg(2+)</name>
        <dbReference type="ChEBI" id="CHEBI:18420"/>
        <label>4</label>
    </ligand>
</feature>
<dbReference type="NCBIfam" id="TIGR01379">
    <property type="entry name" value="thiL"/>
    <property type="match status" value="1"/>
</dbReference>
<feature type="binding site" evidence="2">
    <location>
        <position position="212"/>
    </location>
    <ligand>
        <name>Mg(2+)</name>
        <dbReference type="ChEBI" id="CHEBI:18420"/>
        <label>5</label>
    </ligand>
</feature>
<feature type="binding site" evidence="2">
    <location>
        <position position="27"/>
    </location>
    <ligand>
        <name>Mg(2+)</name>
        <dbReference type="ChEBI" id="CHEBI:18420"/>
        <label>4</label>
    </ligand>
</feature>
<comment type="caution">
    <text evidence="5">The sequence shown here is derived from an EMBL/GenBank/DDBJ whole genome shotgun (WGS) entry which is preliminary data.</text>
</comment>
<dbReference type="GO" id="GO:0009030">
    <property type="term" value="F:thiamine-phosphate kinase activity"/>
    <property type="evidence" value="ECO:0007669"/>
    <property type="project" value="UniProtKB-UniRule"/>
</dbReference>
<protein>
    <recommendedName>
        <fullName evidence="2">Thiamine-monophosphate kinase</fullName>
        <shortName evidence="2">TMP kinase</shortName>
        <shortName evidence="2">Thiamine-phosphate kinase</shortName>
        <ecNumber evidence="2">2.7.4.16</ecNumber>
    </recommendedName>
</protein>
<dbReference type="HAMAP" id="MF_02128">
    <property type="entry name" value="TMP_kinase"/>
    <property type="match status" value="1"/>
</dbReference>
<dbReference type="GO" id="GO:0009229">
    <property type="term" value="P:thiamine diphosphate biosynthetic process"/>
    <property type="evidence" value="ECO:0007669"/>
    <property type="project" value="UniProtKB-UniRule"/>
</dbReference>
<keyword evidence="2" id="KW-0547">Nucleotide-binding</keyword>
<comment type="function">
    <text evidence="2">Catalyzes the ATP-dependent phosphorylation of thiamine-monophosphate (TMP) to form thiamine-pyrophosphate (TPP), the active form of vitamin B1.</text>
</comment>
<feature type="domain" description="PurM-like C-terminal" evidence="4">
    <location>
        <begin position="151"/>
        <end position="298"/>
    </location>
</feature>
<gene>
    <name evidence="2 5" type="primary">thiL</name>
    <name evidence="5" type="ORF">DKG74_17805</name>
</gene>
<dbReference type="InterPro" id="IPR016188">
    <property type="entry name" value="PurM-like_N"/>
</dbReference>
<evidence type="ECO:0000259" key="4">
    <source>
        <dbReference type="Pfam" id="PF02769"/>
    </source>
</evidence>
<feature type="binding site" evidence="2">
    <location>
        <position position="51"/>
    </location>
    <ligand>
        <name>substrate</name>
    </ligand>
</feature>
<feature type="binding site" evidence="2">
    <location>
        <position position="44"/>
    </location>
    <ligand>
        <name>Mg(2+)</name>
        <dbReference type="ChEBI" id="CHEBI:18420"/>
        <label>2</label>
    </ligand>
</feature>
<dbReference type="GO" id="GO:0000287">
    <property type="term" value="F:magnesium ion binding"/>
    <property type="evidence" value="ECO:0007669"/>
    <property type="project" value="UniProtKB-UniRule"/>
</dbReference>
<feature type="binding site" evidence="2">
    <location>
        <position position="72"/>
    </location>
    <ligand>
        <name>Mg(2+)</name>
        <dbReference type="ChEBI" id="CHEBI:18420"/>
        <label>2</label>
    </ligand>
</feature>
<keyword evidence="2" id="KW-0460">Magnesium</keyword>
<evidence type="ECO:0000256" key="1">
    <source>
        <dbReference type="ARBA" id="ARBA00022977"/>
    </source>
</evidence>
<dbReference type="EMBL" id="QGLE01000012">
    <property type="protein sequence ID" value="PWR19329.1"/>
    <property type="molecule type" value="Genomic_DNA"/>
</dbReference>
<comment type="catalytic activity">
    <reaction evidence="2">
        <text>thiamine phosphate + ATP = thiamine diphosphate + ADP</text>
        <dbReference type="Rhea" id="RHEA:15913"/>
        <dbReference type="ChEBI" id="CHEBI:30616"/>
        <dbReference type="ChEBI" id="CHEBI:37575"/>
        <dbReference type="ChEBI" id="CHEBI:58937"/>
        <dbReference type="ChEBI" id="CHEBI:456216"/>
        <dbReference type="EC" id="2.7.4.16"/>
    </reaction>
</comment>
<dbReference type="RefSeq" id="WP_109907528.1">
    <property type="nucleotide sequence ID" value="NZ_QGLE01000012.1"/>
</dbReference>
<accession>A0A317DXB9</accession>
<proteinExistence type="inferred from homology"/>
<comment type="caution">
    <text evidence="2">Lacks conserved residue(s) required for the propagation of feature annotation.</text>
</comment>
<evidence type="ECO:0000259" key="3">
    <source>
        <dbReference type="Pfam" id="PF00586"/>
    </source>
</evidence>
<evidence type="ECO:0000256" key="2">
    <source>
        <dbReference type="HAMAP-Rule" id="MF_02128"/>
    </source>
</evidence>
<dbReference type="Pfam" id="PF02769">
    <property type="entry name" value="AIRS_C"/>
    <property type="match status" value="1"/>
</dbReference>
<feature type="binding site" evidence="2">
    <location>
        <position position="27"/>
    </location>
    <ligand>
        <name>Mg(2+)</name>
        <dbReference type="ChEBI" id="CHEBI:18420"/>
        <label>3</label>
    </ligand>
</feature>
<keyword evidence="2" id="KW-0067">ATP-binding</keyword>
<dbReference type="InterPro" id="IPR006283">
    <property type="entry name" value="ThiL-like"/>
</dbReference>